<evidence type="ECO:0000313" key="2">
    <source>
        <dbReference type="EMBL" id="QRD03801.1"/>
    </source>
</evidence>
<accession>A0A7U2I568</accession>
<evidence type="ECO:0000313" key="3">
    <source>
        <dbReference type="Proteomes" id="UP000663193"/>
    </source>
</evidence>
<evidence type="ECO:0000256" key="1">
    <source>
        <dbReference type="SAM" id="MobiDB-lite"/>
    </source>
</evidence>
<sequence length="110" mass="12446">MTSPPRPSLPFPNVGRGVVAQIHATRPPACSTNMGQRLTNNIHHPLQLYPRPPRHPSLRNHRRSTSHPRHHAPSTPPSSSPLPQHHHRRPCIRYPRLAPEQADRPTIPRA</sequence>
<proteinExistence type="predicted"/>
<protein>
    <submittedName>
        <fullName evidence="2">Uncharacterized protein</fullName>
    </submittedName>
</protein>
<name>A0A7U2I568_PHANO</name>
<gene>
    <name evidence="2" type="ORF">JI435_420320</name>
</gene>
<feature type="compositionally biased region" description="Polar residues" evidence="1">
    <location>
        <begin position="30"/>
        <end position="42"/>
    </location>
</feature>
<dbReference type="Proteomes" id="UP000663193">
    <property type="component" value="Chromosome 16"/>
</dbReference>
<keyword evidence="3" id="KW-1185">Reference proteome</keyword>
<feature type="compositionally biased region" description="Basic residues" evidence="1">
    <location>
        <begin position="52"/>
        <end position="72"/>
    </location>
</feature>
<feature type="region of interest" description="Disordered" evidence="1">
    <location>
        <begin position="25"/>
        <end position="110"/>
    </location>
</feature>
<dbReference type="VEuPathDB" id="FungiDB:JI435_420320"/>
<reference evidence="3" key="1">
    <citation type="journal article" date="2021" name="BMC Genomics">
        <title>Chromosome-level genome assembly and manually-curated proteome of model necrotroph Parastagonospora nodorum Sn15 reveals a genome-wide trove of candidate effector homologs, and redundancy of virulence-related functions within an accessory chromosome.</title>
        <authorList>
            <person name="Bertazzoni S."/>
            <person name="Jones D.A.B."/>
            <person name="Phan H.T."/>
            <person name="Tan K.-C."/>
            <person name="Hane J.K."/>
        </authorList>
    </citation>
    <scope>NUCLEOTIDE SEQUENCE [LARGE SCALE GENOMIC DNA]</scope>
    <source>
        <strain evidence="3">SN15 / ATCC MYA-4574 / FGSC 10173)</strain>
    </source>
</reference>
<organism evidence="2 3">
    <name type="scientific">Phaeosphaeria nodorum (strain SN15 / ATCC MYA-4574 / FGSC 10173)</name>
    <name type="common">Glume blotch fungus</name>
    <name type="synonym">Parastagonospora nodorum</name>
    <dbReference type="NCBI Taxonomy" id="321614"/>
    <lineage>
        <taxon>Eukaryota</taxon>
        <taxon>Fungi</taxon>
        <taxon>Dikarya</taxon>
        <taxon>Ascomycota</taxon>
        <taxon>Pezizomycotina</taxon>
        <taxon>Dothideomycetes</taxon>
        <taxon>Pleosporomycetidae</taxon>
        <taxon>Pleosporales</taxon>
        <taxon>Pleosporineae</taxon>
        <taxon>Phaeosphaeriaceae</taxon>
        <taxon>Parastagonospora</taxon>
    </lineage>
</organism>
<dbReference type="AlphaFoldDB" id="A0A7U2I568"/>
<dbReference type="EMBL" id="CP069038">
    <property type="protein sequence ID" value="QRD03801.1"/>
    <property type="molecule type" value="Genomic_DNA"/>
</dbReference>